<feature type="domain" description="DUF5681" evidence="2">
    <location>
        <begin position="12"/>
        <end position="74"/>
    </location>
</feature>
<accession>A0A1M7T705</accession>
<evidence type="ECO:0000256" key="1">
    <source>
        <dbReference type="SAM" id="MobiDB-lite"/>
    </source>
</evidence>
<proteinExistence type="predicted"/>
<dbReference type="RefSeq" id="WP_072816926.1">
    <property type="nucleotide sequence ID" value="NZ_LT670849.1"/>
</dbReference>
<dbReference type="OrthoDB" id="2086138at2"/>
<protein>
    <recommendedName>
        <fullName evidence="2">DUF5681 domain-containing protein</fullName>
    </recommendedName>
</protein>
<reference evidence="4" key="1">
    <citation type="submission" date="2016-11" db="EMBL/GenBank/DDBJ databases">
        <authorList>
            <person name="Varghese N."/>
            <person name="Submissions S."/>
        </authorList>
    </citation>
    <scope>NUCLEOTIDE SEQUENCE [LARGE SCALE GENOMIC DNA]</scope>
    <source>
        <strain evidence="4">GAS401</strain>
    </source>
</reference>
<dbReference type="EMBL" id="LT670849">
    <property type="protein sequence ID" value="SHN66521.1"/>
    <property type="molecule type" value="Genomic_DNA"/>
</dbReference>
<gene>
    <name evidence="3" type="ORF">SAMN05444170_0971</name>
</gene>
<evidence type="ECO:0000313" key="4">
    <source>
        <dbReference type="Proteomes" id="UP000184096"/>
    </source>
</evidence>
<dbReference type="Pfam" id="PF18932">
    <property type="entry name" value="DUF5681"/>
    <property type="match status" value="1"/>
</dbReference>
<sequence>MTEPDSTGRKQSGRFAKGQSGNPAGRPQGSRNATTLALESLLDGQARALTQKAIDLALAGDLTALRICLDRILPPRKDRPVTFNFPVITRISEAANTMSAVLTAVAAGEITPAEAAEISKLVDTYVKAVEATDLSERIEKLERMTNQ</sequence>
<keyword evidence="4" id="KW-1185">Reference proteome</keyword>
<dbReference type="AlphaFoldDB" id="A0A1M7T705"/>
<evidence type="ECO:0000259" key="2">
    <source>
        <dbReference type="Pfam" id="PF18932"/>
    </source>
</evidence>
<feature type="region of interest" description="Disordered" evidence="1">
    <location>
        <begin position="1"/>
        <end position="31"/>
    </location>
</feature>
<evidence type="ECO:0000313" key="3">
    <source>
        <dbReference type="EMBL" id="SHN66521.1"/>
    </source>
</evidence>
<dbReference type="Proteomes" id="UP000184096">
    <property type="component" value="Chromosome I"/>
</dbReference>
<name>A0A1M7T705_9BRAD</name>
<organism evidence="3 4">
    <name type="scientific">Bradyrhizobium erythrophlei</name>
    <dbReference type="NCBI Taxonomy" id="1437360"/>
    <lineage>
        <taxon>Bacteria</taxon>
        <taxon>Pseudomonadati</taxon>
        <taxon>Pseudomonadota</taxon>
        <taxon>Alphaproteobacteria</taxon>
        <taxon>Hyphomicrobiales</taxon>
        <taxon>Nitrobacteraceae</taxon>
        <taxon>Bradyrhizobium</taxon>
    </lineage>
</organism>
<dbReference type="InterPro" id="IPR043736">
    <property type="entry name" value="DUF5681"/>
</dbReference>